<gene>
    <name evidence="13" type="ORF">AMTR_s00007p00166710</name>
</gene>
<evidence type="ECO:0000256" key="8">
    <source>
        <dbReference type="ARBA" id="ARBA00023180"/>
    </source>
</evidence>
<keyword evidence="14" id="KW-1185">Reference proteome</keyword>
<dbReference type="Gramene" id="ERN05318">
    <property type="protein sequence ID" value="ERN05318"/>
    <property type="gene ID" value="AMTR_s00007p00166710"/>
</dbReference>
<dbReference type="OMA" id="MQFHVLP"/>
<name>W1PBK7_AMBTC</name>
<feature type="region of interest" description="Disordered" evidence="10">
    <location>
        <begin position="191"/>
        <end position="222"/>
    </location>
</feature>
<dbReference type="OrthoDB" id="286301at2759"/>
<dbReference type="GO" id="GO:0098552">
    <property type="term" value="C:side of membrane"/>
    <property type="evidence" value="ECO:0007669"/>
    <property type="project" value="UniProtKB-KW"/>
</dbReference>
<dbReference type="GO" id="GO:0009834">
    <property type="term" value="P:plant-type secondary cell wall biogenesis"/>
    <property type="evidence" value="ECO:0000318"/>
    <property type="project" value="GO_Central"/>
</dbReference>
<dbReference type="Gene3D" id="2.30.180.10">
    <property type="entry name" value="FAS1 domain"/>
    <property type="match status" value="1"/>
</dbReference>
<dbReference type="InterPro" id="IPR000782">
    <property type="entry name" value="FAS1_domain"/>
</dbReference>
<sequence length="245" mass="25190">MDFGHAFALSLSLIALLSSATLAQPASAPAPTGPTNITAVLEKAGQYTMLIRLMKATQVADQMNQQLNNSAQGLTIFAPTDNAFSSLKPGTLNSLTDQQKVSLIQFHIIPSFISVPQFQTVTNPLRTQAGSGEDQFPLNVTTSGNQVNVSTGINDAPVANTVYTDGQLAVYQVDKVLLPIAIFRPAVPAPAPAPGGKAKKKKKEAGAPATDADATADDSATSGPAVGTAAAAVFAAFMLVVGQGL</sequence>
<dbReference type="STRING" id="13333.W1PBK7"/>
<evidence type="ECO:0000256" key="4">
    <source>
        <dbReference type="ARBA" id="ARBA00022622"/>
    </source>
</evidence>
<dbReference type="PANTHER" id="PTHR32077:SF65">
    <property type="entry name" value="FASCICLIN-LIKE ARABINOGALACTAN PROTEIN 11"/>
    <property type="match status" value="1"/>
</dbReference>
<dbReference type="EMBL" id="KI394011">
    <property type="protein sequence ID" value="ERN05318.1"/>
    <property type="molecule type" value="Genomic_DNA"/>
</dbReference>
<evidence type="ECO:0000313" key="14">
    <source>
        <dbReference type="Proteomes" id="UP000017836"/>
    </source>
</evidence>
<dbReference type="InterPro" id="IPR045003">
    <property type="entry name" value="FLA_A"/>
</dbReference>
<feature type="domain" description="FAS1" evidence="12">
    <location>
        <begin position="34"/>
        <end position="177"/>
    </location>
</feature>
<dbReference type="eggNOG" id="ENOG502QQ1S">
    <property type="taxonomic scope" value="Eukaryota"/>
</dbReference>
<evidence type="ECO:0000256" key="3">
    <source>
        <dbReference type="ARBA" id="ARBA00022475"/>
    </source>
</evidence>
<reference evidence="14" key="1">
    <citation type="journal article" date="2013" name="Science">
        <title>The Amborella genome and the evolution of flowering plants.</title>
        <authorList>
            <consortium name="Amborella Genome Project"/>
        </authorList>
    </citation>
    <scope>NUCLEOTIDE SEQUENCE [LARGE SCALE GENOMIC DNA]</scope>
</reference>
<evidence type="ECO:0000256" key="2">
    <source>
        <dbReference type="ARBA" id="ARBA00007843"/>
    </source>
</evidence>
<accession>W1PBK7</accession>
<dbReference type="PANTHER" id="PTHR32077">
    <property type="entry name" value="FASCICLIN-LIKE ARABINOGALACTAN PROTEIN"/>
    <property type="match status" value="1"/>
</dbReference>
<evidence type="ECO:0000259" key="12">
    <source>
        <dbReference type="PROSITE" id="PS50213"/>
    </source>
</evidence>
<evidence type="ECO:0000313" key="13">
    <source>
        <dbReference type="EMBL" id="ERN05318.1"/>
    </source>
</evidence>
<keyword evidence="8" id="KW-0325">Glycoprotein</keyword>
<evidence type="ECO:0000256" key="11">
    <source>
        <dbReference type="SAM" id="SignalP"/>
    </source>
</evidence>
<keyword evidence="4" id="KW-0449">Lipoprotein</keyword>
<dbReference type="Proteomes" id="UP000017836">
    <property type="component" value="Unassembled WGS sequence"/>
</dbReference>
<dbReference type="PROSITE" id="PS50213">
    <property type="entry name" value="FAS1"/>
    <property type="match status" value="1"/>
</dbReference>
<evidence type="ECO:0000256" key="9">
    <source>
        <dbReference type="ARBA" id="ARBA00024686"/>
    </source>
</evidence>
<dbReference type="InterPro" id="IPR036378">
    <property type="entry name" value="FAS1_dom_sf"/>
</dbReference>
<comment type="function">
    <text evidence="9">May be a cell surface adhesion protein.</text>
</comment>
<keyword evidence="4" id="KW-0336">GPI-anchor</keyword>
<organism evidence="13 14">
    <name type="scientific">Amborella trichopoda</name>
    <dbReference type="NCBI Taxonomy" id="13333"/>
    <lineage>
        <taxon>Eukaryota</taxon>
        <taxon>Viridiplantae</taxon>
        <taxon>Streptophyta</taxon>
        <taxon>Embryophyta</taxon>
        <taxon>Tracheophyta</taxon>
        <taxon>Spermatophyta</taxon>
        <taxon>Magnoliopsida</taxon>
        <taxon>Amborellales</taxon>
        <taxon>Amborellaceae</taxon>
        <taxon>Amborella</taxon>
    </lineage>
</organism>
<feature type="compositionally biased region" description="Low complexity" evidence="10">
    <location>
        <begin position="206"/>
        <end position="222"/>
    </location>
</feature>
<dbReference type="KEGG" id="atr:18433492"/>
<dbReference type="GO" id="GO:0005886">
    <property type="term" value="C:plasma membrane"/>
    <property type="evidence" value="ECO:0000318"/>
    <property type="project" value="GO_Central"/>
</dbReference>
<evidence type="ECO:0000256" key="1">
    <source>
        <dbReference type="ARBA" id="ARBA00004609"/>
    </source>
</evidence>
<keyword evidence="3" id="KW-1003">Cell membrane</keyword>
<comment type="subcellular location">
    <subcellularLocation>
        <location evidence="1">Cell membrane</location>
        <topology evidence="1">Lipid-anchor</topology>
        <topology evidence="1">GPI-anchor</topology>
    </subcellularLocation>
</comment>
<keyword evidence="7" id="KW-0472">Membrane</keyword>
<feature type="signal peptide" evidence="11">
    <location>
        <begin position="1"/>
        <end position="23"/>
    </location>
</feature>
<evidence type="ECO:0000256" key="5">
    <source>
        <dbReference type="ARBA" id="ARBA00022729"/>
    </source>
</evidence>
<proteinExistence type="inferred from homology"/>
<dbReference type="Pfam" id="PF02469">
    <property type="entry name" value="Fasciclin"/>
    <property type="match status" value="1"/>
</dbReference>
<keyword evidence="5 11" id="KW-0732">Signal</keyword>
<evidence type="ECO:0000256" key="10">
    <source>
        <dbReference type="SAM" id="MobiDB-lite"/>
    </source>
</evidence>
<dbReference type="HOGENOM" id="CLU_067693_1_0_1"/>
<dbReference type="SUPFAM" id="SSF82153">
    <property type="entry name" value="FAS1 domain"/>
    <property type="match status" value="1"/>
</dbReference>
<dbReference type="SMART" id="SM00554">
    <property type="entry name" value="FAS1"/>
    <property type="match status" value="1"/>
</dbReference>
<comment type="similarity">
    <text evidence="2">Belongs to the fasciclin-like AGP family.</text>
</comment>
<feature type="chain" id="PRO_5004807353" description="FAS1 domain-containing protein" evidence="11">
    <location>
        <begin position="24"/>
        <end position="245"/>
    </location>
</feature>
<protein>
    <recommendedName>
        <fullName evidence="12">FAS1 domain-containing protein</fullName>
    </recommendedName>
</protein>
<evidence type="ECO:0000256" key="7">
    <source>
        <dbReference type="ARBA" id="ARBA00023136"/>
    </source>
</evidence>
<evidence type="ECO:0000256" key="6">
    <source>
        <dbReference type="ARBA" id="ARBA00022974"/>
    </source>
</evidence>
<dbReference type="FunFam" id="2.30.180.10:FF:000006">
    <property type="entry name" value="Fasciclin-like arabinogalactan protein 11"/>
    <property type="match status" value="1"/>
</dbReference>
<dbReference type="AlphaFoldDB" id="W1PBK7"/>
<keyword evidence="6" id="KW-0654">Proteoglycan</keyword>